<name>A0A7R8V2B1_HERIL</name>
<dbReference type="InParanoid" id="A0A7R8V2B1"/>
<dbReference type="Proteomes" id="UP000594454">
    <property type="component" value="Chromosome 5"/>
</dbReference>
<dbReference type="EMBL" id="LR899013">
    <property type="protein sequence ID" value="CAD7090915.1"/>
    <property type="molecule type" value="Genomic_DNA"/>
</dbReference>
<accession>A0A7R8V2B1</accession>
<gene>
    <name evidence="1" type="ORF">HERILL_LOCUS13371</name>
</gene>
<protein>
    <submittedName>
        <fullName evidence="1">Uncharacterized protein</fullName>
    </submittedName>
</protein>
<dbReference type="Gene3D" id="3.90.1720.10">
    <property type="entry name" value="endopeptidase domain like (from Nostoc punctiforme)"/>
    <property type="match status" value="1"/>
</dbReference>
<evidence type="ECO:0000313" key="2">
    <source>
        <dbReference type="Proteomes" id="UP000594454"/>
    </source>
</evidence>
<keyword evidence="2" id="KW-1185">Reference proteome</keyword>
<dbReference type="AlphaFoldDB" id="A0A7R8V2B1"/>
<organism evidence="1 2">
    <name type="scientific">Hermetia illucens</name>
    <name type="common">Black soldier fly</name>
    <dbReference type="NCBI Taxonomy" id="343691"/>
    <lineage>
        <taxon>Eukaryota</taxon>
        <taxon>Metazoa</taxon>
        <taxon>Ecdysozoa</taxon>
        <taxon>Arthropoda</taxon>
        <taxon>Hexapoda</taxon>
        <taxon>Insecta</taxon>
        <taxon>Pterygota</taxon>
        <taxon>Neoptera</taxon>
        <taxon>Endopterygota</taxon>
        <taxon>Diptera</taxon>
        <taxon>Brachycera</taxon>
        <taxon>Stratiomyomorpha</taxon>
        <taxon>Stratiomyidae</taxon>
        <taxon>Hermetiinae</taxon>
        <taxon>Hermetia</taxon>
    </lineage>
</organism>
<reference evidence="1 2" key="1">
    <citation type="submission" date="2020-11" db="EMBL/GenBank/DDBJ databases">
        <authorList>
            <person name="Wallbank WR R."/>
            <person name="Pardo Diaz C."/>
            <person name="Kozak K."/>
            <person name="Martin S."/>
            <person name="Jiggins C."/>
            <person name="Moest M."/>
            <person name="Warren A I."/>
            <person name="Generalovic N T."/>
            <person name="Byers J.R.P. K."/>
            <person name="Montejo-Kovacevich G."/>
            <person name="Yen C E."/>
        </authorList>
    </citation>
    <scope>NUCLEOTIDE SEQUENCE [LARGE SCALE GENOMIC DNA]</scope>
</reference>
<proteinExistence type="predicted"/>
<evidence type="ECO:0000313" key="1">
    <source>
        <dbReference type="EMBL" id="CAD7090915.1"/>
    </source>
</evidence>
<dbReference type="OrthoDB" id="6357691at2759"/>
<sequence length="207" mass="24317">MNRTNSFVNALKWWPMPGGNNKTTFGSSVAVQKLRESKWFGPEEQRIFCAVVEYGFIVEIRSDQENNGWFGVVVCKSSKDYEHKKALPETIEIFSVKLRGNGLRVFKITLEDVWKRGWYIRINNFADKEKQPHCEKDIRDQITFARKANQSLWNNTQHFAYWCRYGSRQQDIRRRQMSECVKWGSVGMNAGMLLVMNSRQKSWSTSK</sequence>